<evidence type="ECO:0000256" key="16">
    <source>
        <dbReference type="ARBA" id="ARBA00042738"/>
    </source>
</evidence>
<keyword evidence="20" id="KW-1185">Reference proteome</keyword>
<dbReference type="PANTHER" id="PTHR23240:SF26">
    <property type="entry name" value="5' EXONUCLEASE APOLLO"/>
    <property type="match status" value="1"/>
</dbReference>
<dbReference type="GO" id="GO:0006281">
    <property type="term" value="P:DNA repair"/>
    <property type="evidence" value="ECO:0007669"/>
    <property type="project" value="UniProtKB-KW"/>
</dbReference>
<dbReference type="GO" id="GO:0004527">
    <property type="term" value="F:exonuclease activity"/>
    <property type="evidence" value="ECO:0007669"/>
    <property type="project" value="UniProtKB-KW"/>
</dbReference>
<feature type="compositionally biased region" description="Basic and acidic residues" evidence="17">
    <location>
        <begin position="644"/>
        <end position="659"/>
    </location>
</feature>
<evidence type="ECO:0000256" key="7">
    <source>
        <dbReference type="ARBA" id="ARBA00022722"/>
    </source>
</evidence>
<keyword evidence="7" id="KW-0540">Nuclease</keyword>
<dbReference type="Pfam" id="PF07522">
    <property type="entry name" value="DRMBL"/>
    <property type="match status" value="1"/>
</dbReference>
<evidence type="ECO:0000256" key="8">
    <source>
        <dbReference type="ARBA" id="ARBA00022763"/>
    </source>
</evidence>
<evidence type="ECO:0000256" key="13">
    <source>
        <dbReference type="ARBA" id="ARBA00023242"/>
    </source>
</evidence>
<evidence type="ECO:0000256" key="15">
    <source>
        <dbReference type="ARBA" id="ARBA00041693"/>
    </source>
</evidence>
<evidence type="ECO:0000256" key="1">
    <source>
        <dbReference type="ARBA" id="ARBA00001526"/>
    </source>
</evidence>
<dbReference type="GO" id="GO:0005634">
    <property type="term" value="C:nucleus"/>
    <property type="evidence" value="ECO:0007669"/>
    <property type="project" value="UniProtKB-SubCell"/>
</dbReference>
<dbReference type="GO" id="GO:0000781">
    <property type="term" value="C:chromosome, telomeric region"/>
    <property type="evidence" value="ECO:0007669"/>
    <property type="project" value="UniProtKB-SubCell"/>
</dbReference>
<dbReference type="Gene3D" id="3.40.50.12650">
    <property type="match status" value="1"/>
</dbReference>
<evidence type="ECO:0000256" key="14">
    <source>
        <dbReference type="ARBA" id="ARBA00039555"/>
    </source>
</evidence>
<feature type="region of interest" description="Disordered" evidence="17">
    <location>
        <begin position="583"/>
        <end position="605"/>
    </location>
</feature>
<evidence type="ECO:0000259" key="18">
    <source>
        <dbReference type="Pfam" id="PF07522"/>
    </source>
</evidence>
<dbReference type="Proteomes" id="UP001634394">
    <property type="component" value="Unassembled WGS sequence"/>
</dbReference>
<dbReference type="PANTHER" id="PTHR23240">
    <property type="entry name" value="DNA CROSS-LINK REPAIR PROTEIN PSO2/SNM1-RELATED"/>
    <property type="match status" value="1"/>
</dbReference>
<feature type="region of interest" description="Disordered" evidence="17">
    <location>
        <begin position="637"/>
        <end position="659"/>
    </location>
</feature>
<keyword evidence="12" id="KW-0234">DNA repair</keyword>
<proteinExistence type="inferred from homology"/>
<dbReference type="InterPro" id="IPR036866">
    <property type="entry name" value="RibonucZ/Hydroxyglut_hydro"/>
</dbReference>
<evidence type="ECO:0000313" key="19">
    <source>
        <dbReference type="EMBL" id="KAL3852036.1"/>
    </source>
</evidence>
<evidence type="ECO:0000256" key="12">
    <source>
        <dbReference type="ARBA" id="ARBA00023204"/>
    </source>
</evidence>
<keyword evidence="13" id="KW-0539">Nucleus</keyword>
<dbReference type="Gene3D" id="3.60.15.10">
    <property type="entry name" value="Ribonuclease Z/Hydroxyacylglutathione hydrolase-like"/>
    <property type="match status" value="1"/>
</dbReference>
<evidence type="ECO:0000256" key="5">
    <source>
        <dbReference type="ARBA" id="ARBA00012865"/>
    </source>
</evidence>
<accession>A0ABD3URA5</accession>
<dbReference type="EC" id="3.5.2.6" evidence="5"/>
<reference evidence="19 20" key="1">
    <citation type="submission" date="2024-11" db="EMBL/GenBank/DDBJ databases">
        <title>Chromosome-level genome assembly of the freshwater bivalve Anodonta woodiana.</title>
        <authorList>
            <person name="Chen X."/>
        </authorList>
    </citation>
    <scope>NUCLEOTIDE SEQUENCE [LARGE SCALE GENOMIC DNA]</scope>
    <source>
        <strain evidence="19">MN2024</strain>
        <tissue evidence="19">Gills</tissue>
    </source>
</reference>
<keyword evidence="6" id="KW-0158">Chromosome</keyword>
<evidence type="ECO:0000256" key="10">
    <source>
        <dbReference type="ARBA" id="ARBA00022839"/>
    </source>
</evidence>
<comment type="subcellular location">
    <subcellularLocation>
        <location evidence="3">Chromosome</location>
        <location evidence="3">Telomere</location>
    </subcellularLocation>
    <subcellularLocation>
        <location evidence="2">Nucleus</location>
    </subcellularLocation>
</comment>
<evidence type="ECO:0000256" key="6">
    <source>
        <dbReference type="ARBA" id="ARBA00022454"/>
    </source>
</evidence>
<keyword evidence="8" id="KW-0227">DNA damage</keyword>
<dbReference type="SUPFAM" id="SSF56281">
    <property type="entry name" value="Metallo-hydrolase/oxidoreductase"/>
    <property type="match status" value="1"/>
</dbReference>
<comment type="catalytic activity">
    <reaction evidence="1">
        <text>a beta-lactam + H2O = a substituted beta-amino acid</text>
        <dbReference type="Rhea" id="RHEA:20401"/>
        <dbReference type="ChEBI" id="CHEBI:15377"/>
        <dbReference type="ChEBI" id="CHEBI:35627"/>
        <dbReference type="ChEBI" id="CHEBI:140347"/>
        <dbReference type="EC" id="3.5.2.6"/>
    </reaction>
</comment>
<evidence type="ECO:0000256" key="2">
    <source>
        <dbReference type="ARBA" id="ARBA00004123"/>
    </source>
</evidence>
<dbReference type="AlphaFoldDB" id="A0ABD3URA5"/>
<dbReference type="GO" id="GO:0008800">
    <property type="term" value="F:beta-lactamase activity"/>
    <property type="evidence" value="ECO:0007669"/>
    <property type="project" value="UniProtKB-EC"/>
</dbReference>
<feature type="domain" description="DNA repair metallo-beta-lactamase" evidence="18">
    <location>
        <begin position="219"/>
        <end position="307"/>
    </location>
</feature>
<evidence type="ECO:0000313" key="20">
    <source>
        <dbReference type="Proteomes" id="UP001634394"/>
    </source>
</evidence>
<comment type="caution">
    <text evidence="19">The sequence shown here is derived from an EMBL/GenBank/DDBJ whole genome shotgun (WGS) entry which is preliminary data.</text>
</comment>
<keyword evidence="11" id="KW-0779">Telomere</keyword>
<evidence type="ECO:0000256" key="9">
    <source>
        <dbReference type="ARBA" id="ARBA00022801"/>
    </source>
</evidence>
<evidence type="ECO:0000256" key="11">
    <source>
        <dbReference type="ARBA" id="ARBA00022895"/>
    </source>
</evidence>
<evidence type="ECO:0000256" key="3">
    <source>
        <dbReference type="ARBA" id="ARBA00004574"/>
    </source>
</evidence>
<keyword evidence="9" id="KW-0378">Hydrolase</keyword>
<dbReference type="EMBL" id="JBJQND010000015">
    <property type="protein sequence ID" value="KAL3852036.1"/>
    <property type="molecule type" value="Genomic_DNA"/>
</dbReference>
<dbReference type="FunFam" id="3.40.50.12650:FF:000003">
    <property type="entry name" value="DNA cross-link repair 1B"/>
    <property type="match status" value="1"/>
</dbReference>
<evidence type="ECO:0000256" key="17">
    <source>
        <dbReference type="SAM" id="MobiDB-lite"/>
    </source>
</evidence>
<keyword evidence="10" id="KW-0269">Exonuclease</keyword>
<sequence length="1051" mass="117809">MNGCVIPHTPVAVDFWRIRDCPHARLFFLSHLHGDHIVGLTSSWQYPIYCTPITAEILKLRHNIRENLIRPLDLGVGHILYLDEEKMRTLTVTLINANHCPGACMFLFQGQFGNILYTGDFRYDKGVTESSPLCDIAGNLDIIYLDNTYCLPACSFPSRQKCFEQIVDIIRKFPDYDVVIGLRSLGKEDLLVKIALELQEWIAITPKMFELVNILNLPQVFAMNDSQCRIRVEPFHKISNKSVKAWNEKSPTIAILPTALYCGLNMSPFINQDKVFIVPYSDHSSYTELLHFVSYLRPCSIQPIVRANSRGPFGTCIANRADMTCFSKYLNKSVSVETTRTLENARTCMVSRPIGSLPQGQGGVKRKKSVKISKSRIKKMGVIFEDSPVKLNMSEIMKESSVGKSSTPDMLEETLDCKNSFNVKTTCVKENILKIETVPQDTQNTASVSYKFTRHTLETNQIWNGNKGNESDQNIVSCCAEGKEHLKPEGVTSHSQSVDVYKHVNNTLQENLTEEISKKAFCADSCAFQSSVDLSCESHKYPDFPKDSVMSCNLYRSSNQNLEALDTDRETNVFKNSLVDSSNYSFSSDSSDHVTEDSGQAGHQSESALAGKIRFSIQSASENQKPQFSEFEIMDQVSPLQNSESEKQSKSKNSESEKQSKNKISYLTCEVKKISAKSVSDKINTSVFKSSTKDTTDVCVFNLKDTERINLNKVDDKRDCHVNSYDCHDLQKVSDIMTSSRHDVSDIHSVSPNDTNDRFQNFQSNAPNETSDKFHDFKSNKFDKSRADLPCDRGKTSQPADSISRPVECDSNQAGYTSEFTNMNGHCSCTETRCSQIKEVGTRFQTDGLKKSTTCQSQHKKVDIDLSLSLTSKEKTLQFTDPDLGSSFIKDPLDVDTNVSADDVDKDIIALTSHSYTGVDAEKIIKAPRDSIKALNLGEKLRVLYQTTPDVQGQLSSASSTNDRNLKLTSLTSFCTEGCVCKNAAISDIRNTEKGIVKGDNEYNIQRKALDLCTKENQMDSYSIVFSNVSVKPLNKYTYKNGRGCFYRNAN</sequence>
<feature type="region of interest" description="Disordered" evidence="17">
    <location>
        <begin position="785"/>
        <end position="807"/>
    </location>
</feature>
<comment type="similarity">
    <text evidence="4">Belongs to the DNA repair metallo-beta-lactamase (DRMBL) family.</text>
</comment>
<gene>
    <name evidence="19" type="ORF">ACJMK2_015725</name>
</gene>
<dbReference type="InterPro" id="IPR011084">
    <property type="entry name" value="DRMBL"/>
</dbReference>
<organism evidence="19 20">
    <name type="scientific">Sinanodonta woodiana</name>
    <name type="common">Chinese pond mussel</name>
    <name type="synonym">Anodonta woodiana</name>
    <dbReference type="NCBI Taxonomy" id="1069815"/>
    <lineage>
        <taxon>Eukaryota</taxon>
        <taxon>Metazoa</taxon>
        <taxon>Spiralia</taxon>
        <taxon>Lophotrochozoa</taxon>
        <taxon>Mollusca</taxon>
        <taxon>Bivalvia</taxon>
        <taxon>Autobranchia</taxon>
        <taxon>Heteroconchia</taxon>
        <taxon>Palaeoheterodonta</taxon>
        <taxon>Unionida</taxon>
        <taxon>Unionoidea</taxon>
        <taxon>Unionidae</taxon>
        <taxon>Unioninae</taxon>
        <taxon>Sinanodonta</taxon>
    </lineage>
</organism>
<name>A0ABD3URA5_SINWO</name>
<feature type="compositionally biased region" description="Basic and acidic residues" evidence="17">
    <location>
        <begin position="785"/>
        <end position="795"/>
    </location>
</feature>
<protein>
    <recommendedName>
        <fullName evidence="14">5' exonuclease Apollo</fullName>
        <ecNumber evidence="5">3.5.2.6</ecNumber>
    </recommendedName>
    <alternativeName>
        <fullName evidence="15">DNA cross-link repair 1B protein</fullName>
    </alternativeName>
    <alternativeName>
        <fullName evidence="16">SNM1 homolog B</fullName>
    </alternativeName>
</protein>
<evidence type="ECO:0000256" key="4">
    <source>
        <dbReference type="ARBA" id="ARBA00010304"/>
    </source>
</evidence>